<gene>
    <name evidence="7" type="primary">LOC117569635</name>
</gene>
<feature type="domain" description="OBP47-like" evidence="5">
    <location>
        <begin position="75"/>
        <end position="177"/>
    </location>
</feature>
<evidence type="ECO:0000256" key="3">
    <source>
        <dbReference type="ARBA" id="ARBA00022525"/>
    </source>
</evidence>
<dbReference type="GO" id="GO:0005549">
    <property type="term" value="F:odorant binding"/>
    <property type="evidence" value="ECO:0007669"/>
    <property type="project" value="InterPro"/>
</dbReference>
<dbReference type="InterPro" id="IPR054577">
    <property type="entry name" value="OBP47-like_dom"/>
</dbReference>
<dbReference type="InterPro" id="IPR052295">
    <property type="entry name" value="Odorant-binding_protein"/>
</dbReference>
<evidence type="ECO:0000313" key="6">
    <source>
        <dbReference type="Proteomes" id="UP000515160"/>
    </source>
</evidence>
<proteinExistence type="inferred from homology"/>
<evidence type="ECO:0000256" key="4">
    <source>
        <dbReference type="SAM" id="SignalP"/>
    </source>
</evidence>
<feature type="chain" id="PRO_5027745182" evidence="4">
    <location>
        <begin position="22"/>
        <end position="186"/>
    </location>
</feature>
<name>A0A6P8X683_DROAB</name>
<dbReference type="GO" id="GO:0005576">
    <property type="term" value="C:extracellular region"/>
    <property type="evidence" value="ECO:0007669"/>
    <property type="project" value="UniProtKB-SubCell"/>
</dbReference>
<evidence type="ECO:0000256" key="1">
    <source>
        <dbReference type="ARBA" id="ARBA00004613"/>
    </source>
</evidence>
<accession>A0A6P8X683</accession>
<keyword evidence="6" id="KW-1185">Reference proteome</keyword>
<keyword evidence="3" id="KW-0964">Secreted</keyword>
<comment type="subcellular location">
    <subcellularLocation>
        <location evidence="1">Secreted</location>
    </subcellularLocation>
</comment>
<dbReference type="InterPro" id="IPR036728">
    <property type="entry name" value="PBP_GOBP_sf"/>
</dbReference>
<sequence length="186" mass="21196">MLSICQLLLVLLGLFLVVVSADVDCSKRPKLMNPRTCCPLPEFISDDLKQKCMEYNVAPNGELIVDNTRLHQPSPCFISCVFNKIGVYENQKVYIDKLKDYVQVKFKDDSEMQNLAIDSFTTCGSKISEFKDMKGDFPSLCAWTQAFLVVCVYNEMLKNCPATLWSNTQDCNDAREYFANCKHSKK</sequence>
<protein>
    <submittedName>
        <fullName evidence="7">General odorant-binding protein 67-like isoform X1</fullName>
    </submittedName>
</protein>
<dbReference type="Proteomes" id="UP000515160">
    <property type="component" value="Chromosome 3"/>
</dbReference>
<organism evidence="6 7">
    <name type="scientific">Drosophila albomicans</name>
    <name type="common">Fruit fly</name>
    <dbReference type="NCBI Taxonomy" id="7291"/>
    <lineage>
        <taxon>Eukaryota</taxon>
        <taxon>Metazoa</taxon>
        <taxon>Ecdysozoa</taxon>
        <taxon>Arthropoda</taxon>
        <taxon>Hexapoda</taxon>
        <taxon>Insecta</taxon>
        <taxon>Pterygota</taxon>
        <taxon>Neoptera</taxon>
        <taxon>Endopterygota</taxon>
        <taxon>Diptera</taxon>
        <taxon>Brachycera</taxon>
        <taxon>Muscomorpha</taxon>
        <taxon>Ephydroidea</taxon>
        <taxon>Drosophilidae</taxon>
        <taxon>Drosophila</taxon>
    </lineage>
</organism>
<feature type="signal peptide" evidence="4">
    <location>
        <begin position="1"/>
        <end position="21"/>
    </location>
</feature>
<dbReference type="Pfam" id="PF22651">
    <property type="entry name" value="OBP47_like"/>
    <property type="match status" value="1"/>
</dbReference>
<dbReference type="GeneID" id="117569635"/>
<evidence type="ECO:0000313" key="7">
    <source>
        <dbReference type="RefSeq" id="XP_034106765.1"/>
    </source>
</evidence>
<evidence type="ECO:0000259" key="5">
    <source>
        <dbReference type="Pfam" id="PF22651"/>
    </source>
</evidence>
<dbReference type="Gene3D" id="1.10.238.270">
    <property type="match status" value="1"/>
</dbReference>
<dbReference type="AlphaFoldDB" id="A0A6P8X683"/>
<reference evidence="7" key="1">
    <citation type="submission" date="2025-08" db="UniProtKB">
        <authorList>
            <consortium name="RefSeq"/>
        </authorList>
    </citation>
    <scope>IDENTIFICATION</scope>
    <source>
        <strain evidence="7">15112-1751.03</strain>
        <tissue evidence="7">Whole Adult</tissue>
    </source>
</reference>
<dbReference type="RefSeq" id="XP_034106765.1">
    <property type="nucleotide sequence ID" value="XM_034250874.2"/>
</dbReference>
<keyword evidence="4" id="KW-0732">Signal</keyword>
<evidence type="ECO:0000256" key="2">
    <source>
        <dbReference type="ARBA" id="ARBA00008098"/>
    </source>
</evidence>
<comment type="similarity">
    <text evidence="2">Belongs to the PBP/GOBP family.</text>
</comment>
<dbReference type="PANTHER" id="PTHR21066:SF15">
    <property type="entry name" value="GH25962P-RELATED"/>
    <property type="match status" value="1"/>
</dbReference>
<dbReference type="OrthoDB" id="7962367at2759"/>
<dbReference type="PANTHER" id="PTHR21066">
    <property type="entry name" value="ODORANT-BINDING PROTEIN 59A-RELATED"/>
    <property type="match status" value="1"/>
</dbReference>
<dbReference type="SUPFAM" id="SSF47565">
    <property type="entry name" value="Insect pheromone/odorant-binding proteins"/>
    <property type="match status" value="1"/>
</dbReference>